<evidence type="ECO:0000313" key="6">
    <source>
        <dbReference type="Proteomes" id="UP001501495"/>
    </source>
</evidence>
<proteinExistence type="predicted"/>
<feature type="domain" description="HTH lacI-type" evidence="4">
    <location>
        <begin position="5"/>
        <end position="58"/>
    </location>
</feature>
<dbReference type="PROSITE" id="PS50932">
    <property type="entry name" value="HTH_LACI_2"/>
    <property type="match status" value="1"/>
</dbReference>
<evidence type="ECO:0000256" key="2">
    <source>
        <dbReference type="ARBA" id="ARBA00023125"/>
    </source>
</evidence>
<evidence type="ECO:0000259" key="4">
    <source>
        <dbReference type="PROSITE" id="PS50932"/>
    </source>
</evidence>
<sequence length="336" mass="35508">MTKRPTLQDVADAVGLSPATVSYALRGQRGSAETRARVQAAAEALGYQVDPIARALANGRSGTLAVLCGSTRDTWHRALATDLVRALIARDRRALLTDADGDADRERALLDLLAEQRADGLLVAALDPFAPHWEEVARSTPLVAIGDRLAEAPSASAVVFDNAAGFALVVDHLAALGHRRLLVLLPERPSTPDRPAETSVREAARARGLTVELLRVPPAGADPDAPIERVAAALVRTGATAVFCLSDGYAFDVLRAARRSGLRVPDDLSVVGFEDVEEADLVGPGLTTVSWDHEQVVETAVTMLLDALDHHTGPSVAVIAPRLVVRGTTSRPPAAR</sequence>
<evidence type="ECO:0000256" key="3">
    <source>
        <dbReference type="ARBA" id="ARBA00023163"/>
    </source>
</evidence>
<organism evidence="5 6">
    <name type="scientific">Nocardioides fonticola</name>
    <dbReference type="NCBI Taxonomy" id="450363"/>
    <lineage>
        <taxon>Bacteria</taxon>
        <taxon>Bacillati</taxon>
        <taxon>Actinomycetota</taxon>
        <taxon>Actinomycetes</taxon>
        <taxon>Propionibacteriales</taxon>
        <taxon>Nocardioidaceae</taxon>
        <taxon>Nocardioides</taxon>
    </lineage>
</organism>
<gene>
    <name evidence="5" type="ORF">GCM10022215_26240</name>
</gene>
<accession>A0ABP7XLW8</accession>
<reference evidence="6" key="1">
    <citation type="journal article" date="2019" name="Int. J. Syst. Evol. Microbiol.">
        <title>The Global Catalogue of Microorganisms (GCM) 10K type strain sequencing project: providing services to taxonomists for standard genome sequencing and annotation.</title>
        <authorList>
            <consortium name="The Broad Institute Genomics Platform"/>
            <consortium name="The Broad Institute Genome Sequencing Center for Infectious Disease"/>
            <person name="Wu L."/>
            <person name="Ma J."/>
        </authorList>
    </citation>
    <scope>NUCLEOTIDE SEQUENCE [LARGE SCALE GENOMIC DNA]</scope>
    <source>
        <strain evidence="6">JCM 16703</strain>
    </source>
</reference>
<dbReference type="SUPFAM" id="SSF47413">
    <property type="entry name" value="lambda repressor-like DNA-binding domains"/>
    <property type="match status" value="1"/>
</dbReference>
<dbReference type="EMBL" id="BAAAZH010000017">
    <property type="protein sequence ID" value="GAA4121350.1"/>
    <property type="molecule type" value="Genomic_DNA"/>
</dbReference>
<dbReference type="Gene3D" id="3.40.50.2300">
    <property type="match status" value="2"/>
</dbReference>
<dbReference type="CDD" id="cd06267">
    <property type="entry name" value="PBP1_LacI_sugar_binding-like"/>
    <property type="match status" value="1"/>
</dbReference>
<dbReference type="CDD" id="cd01392">
    <property type="entry name" value="HTH_LacI"/>
    <property type="match status" value="1"/>
</dbReference>
<dbReference type="InterPro" id="IPR010982">
    <property type="entry name" value="Lambda_DNA-bd_dom_sf"/>
</dbReference>
<keyword evidence="1" id="KW-0805">Transcription regulation</keyword>
<keyword evidence="3" id="KW-0804">Transcription</keyword>
<name>A0ABP7XLW8_9ACTN</name>
<protein>
    <submittedName>
        <fullName evidence="5">LacI family DNA-binding transcriptional regulator</fullName>
    </submittedName>
</protein>
<dbReference type="InterPro" id="IPR046335">
    <property type="entry name" value="LacI/GalR-like_sensor"/>
</dbReference>
<dbReference type="Pfam" id="PF00356">
    <property type="entry name" value="LacI"/>
    <property type="match status" value="1"/>
</dbReference>
<dbReference type="SMART" id="SM00354">
    <property type="entry name" value="HTH_LACI"/>
    <property type="match status" value="1"/>
</dbReference>
<comment type="caution">
    <text evidence="5">The sequence shown here is derived from an EMBL/GenBank/DDBJ whole genome shotgun (WGS) entry which is preliminary data.</text>
</comment>
<dbReference type="Gene3D" id="1.10.260.40">
    <property type="entry name" value="lambda repressor-like DNA-binding domains"/>
    <property type="match status" value="1"/>
</dbReference>
<dbReference type="SUPFAM" id="SSF53822">
    <property type="entry name" value="Periplasmic binding protein-like I"/>
    <property type="match status" value="1"/>
</dbReference>
<dbReference type="RefSeq" id="WP_344733869.1">
    <property type="nucleotide sequence ID" value="NZ_BAAAZH010000017.1"/>
</dbReference>
<dbReference type="GO" id="GO:0003677">
    <property type="term" value="F:DNA binding"/>
    <property type="evidence" value="ECO:0007669"/>
    <property type="project" value="UniProtKB-KW"/>
</dbReference>
<keyword evidence="6" id="KW-1185">Reference proteome</keyword>
<dbReference type="PANTHER" id="PTHR30146:SF109">
    <property type="entry name" value="HTH-TYPE TRANSCRIPTIONAL REGULATOR GALS"/>
    <property type="match status" value="1"/>
</dbReference>
<evidence type="ECO:0000313" key="5">
    <source>
        <dbReference type="EMBL" id="GAA4121350.1"/>
    </source>
</evidence>
<dbReference type="InterPro" id="IPR000843">
    <property type="entry name" value="HTH_LacI"/>
</dbReference>
<dbReference type="Pfam" id="PF13377">
    <property type="entry name" value="Peripla_BP_3"/>
    <property type="match status" value="1"/>
</dbReference>
<dbReference type="InterPro" id="IPR028082">
    <property type="entry name" value="Peripla_BP_I"/>
</dbReference>
<dbReference type="Proteomes" id="UP001501495">
    <property type="component" value="Unassembled WGS sequence"/>
</dbReference>
<keyword evidence="2 5" id="KW-0238">DNA-binding</keyword>
<dbReference type="PANTHER" id="PTHR30146">
    <property type="entry name" value="LACI-RELATED TRANSCRIPTIONAL REPRESSOR"/>
    <property type="match status" value="1"/>
</dbReference>
<evidence type="ECO:0000256" key="1">
    <source>
        <dbReference type="ARBA" id="ARBA00023015"/>
    </source>
</evidence>